<dbReference type="GO" id="GO:0000902">
    <property type="term" value="P:cell morphogenesis"/>
    <property type="evidence" value="ECO:0007669"/>
    <property type="project" value="InterPro"/>
</dbReference>
<feature type="domain" description="Protein furry C-terminal" evidence="4">
    <location>
        <begin position="702"/>
        <end position="956"/>
    </location>
</feature>
<dbReference type="EMBL" id="HACA01027693">
    <property type="protein sequence ID" value="CDW45054.1"/>
    <property type="molecule type" value="Transcribed_RNA"/>
</dbReference>
<feature type="domain" description="Cell morphogenesis central region" evidence="3">
    <location>
        <begin position="39"/>
        <end position="139"/>
    </location>
</feature>
<feature type="region of interest" description="Disordered" evidence="1">
    <location>
        <begin position="1"/>
        <end position="29"/>
    </location>
</feature>
<evidence type="ECO:0000259" key="4">
    <source>
        <dbReference type="Pfam" id="PF19421"/>
    </source>
</evidence>
<evidence type="ECO:0000256" key="1">
    <source>
        <dbReference type="SAM" id="MobiDB-lite"/>
    </source>
</evidence>
<dbReference type="InterPro" id="IPR029473">
    <property type="entry name" value="MOR2-PAG1_mid"/>
</dbReference>
<feature type="compositionally biased region" description="Polar residues" evidence="1">
    <location>
        <begin position="885"/>
        <end position="895"/>
    </location>
</feature>
<feature type="compositionally biased region" description="Polar residues" evidence="1">
    <location>
        <begin position="773"/>
        <end position="784"/>
    </location>
</feature>
<feature type="compositionally biased region" description="Acidic residues" evidence="1">
    <location>
        <begin position="927"/>
        <end position="940"/>
    </location>
</feature>
<feature type="non-terminal residue" evidence="5">
    <location>
        <position position="1385"/>
    </location>
</feature>
<proteinExistence type="predicted"/>
<feature type="compositionally biased region" description="Polar residues" evidence="1">
    <location>
        <begin position="250"/>
        <end position="262"/>
    </location>
</feature>
<accession>A0A0K2V3H9</accession>
<feature type="domain" description="Protein furry C-terminal" evidence="4">
    <location>
        <begin position="977"/>
        <end position="1215"/>
    </location>
</feature>
<evidence type="ECO:0000313" key="5">
    <source>
        <dbReference type="EMBL" id="CDW45054.1"/>
    </source>
</evidence>
<evidence type="ECO:0000259" key="2">
    <source>
        <dbReference type="Pfam" id="PF14225"/>
    </source>
</evidence>
<dbReference type="Pfam" id="PF14225">
    <property type="entry name" value="MOR2-PAG1_C"/>
    <property type="match status" value="1"/>
</dbReference>
<feature type="region of interest" description="Disordered" evidence="1">
    <location>
        <begin position="836"/>
        <end position="952"/>
    </location>
</feature>
<feature type="region of interest" description="Disordered" evidence="1">
    <location>
        <begin position="770"/>
        <end position="793"/>
    </location>
</feature>
<dbReference type="OrthoDB" id="6287725at2759"/>
<feature type="compositionally biased region" description="Basic and acidic residues" evidence="1">
    <location>
        <begin position="264"/>
        <end position="274"/>
    </location>
</feature>
<feature type="region of interest" description="Disordered" evidence="1">
    <location>
        <begin position="1264"/>
        <end position="1286"/>
    </location>
</feature>
<dbReference type="GO" id="GO:0031175">
    <property type="term" value="P:neuron projection development"/>
    <property type="evidence" value="ECO:0007669"/>
    <property type="project" value="TreeGrafter"/>
</dbReference>
<name>A0A0K2V3H9_LEPSM</name>
<dbReference type="Pfam" id="PF19421">
    <property type="entry name" value="Fry_C"/>
    <property type="match status" value="3"/>
</dbReference>
<feature type="compositionally biased region" description="Polar residues" evidence="1">
    <location>
        <begin position="1"/>
        <end position="18"/>
    </location>
</feature>
<dbReference type="InterPro" id="IPR025481">
    <property type="entry name" value="Cell_Morphogen_C"/>
</dbReference>
<feature type="domain" description="Cell morphogenesis protein C-terminal" evidence="2">
    <location>
        <begin position="310"/>
        <end position="560"/>
    </location>
</feature>
<feature type="region of interest" description="Disordered" evidence="1">
    <location>
        <begin position="1194"/>
        <end position="1249"/>
    </location>
</feature>
<dbReference type="GO" id="GO:0030427">
    <property type="term" value="C:site of polarized growth"/>
    <property type="evidence" value="ECO:0007669"/>
    <property type="project" value="TreeGrafter"/>
</dbReference>
<evidence type="ECO:0000259" key="3">
    <source>
        <dbReference type="Pfam" id="PF14228"/>
    </source>
</evidence>
<dbReference type="GO" id="GO:0005938">
    <property type="term" value="C:cell cortex"/>
    <property type="evidence" value="ECO:0007669"/>
    <property type="project" value="TreeGrafter"/>
</dbReference>
<feature type="compositionally biased region" description="Polar residues" evidence="1">
    <location>
        <begin position="1232"/>
        <end position="1246"/>
    </location>
</feature>
<organism evidence="5">
    <name type="scientific">Lepeophtheirus salmonis</name>
    <name type="common">Salmon louse</name>
    <name type="synonym">Caligus salmonis</name>
    <dbReference type="NCBI Taxonomy" id="72036"/>
    <lineage>
        <taxon>Eukaryota</taxon>
        <taxon>Metazoa</taxon>
        <taxon>Ecdysozoa</taxon>
        <taxon>Arthropoda</taxon>
        <taxon>Crustacea</taxon>
        <taxon>Multicrustacea</taxon>
        <taxon>Hexanauplia</taxon>
        <taxon>Copepoda</taxon>
        <taxon>Siphonostomatoida</taxon>
        <taxon>Caligidae</taxon>
        <taxon>Lepeophtheirus</taxon>
    </lineage>
</organism>
<dbReference type="InterPro" id="IPR039867">
    <property type="entry name" value="Furry/Tao3/Mor2"/>
</dbReference>
<dbReference type="InterPro" id="IPR045842">
    <property type="entry name" value="Fry_C"/>
</dbReference>
<feature type="region of interest" description="Disordered" evidence="1">
    <location>
        <begin position="250"/>
        <end position="277"/>
    </location>
</feature>
<reference evidence="5" key="1">
    <citation type="submission" date="2014-05" db="EMBL/GenBank/DDBJ databases">
        <authorList>
            <person name="Chronopoulou M."/>
        </authorList>
    </citation>
    <scope>NUCLEOTIDE SEQUENCE</scope>
    <source>
        <tissue evidence="5">Whole organism</tissue>
    </source>
</reference>
<feature type="domain" description="Protein furry C-terminal" evidence="4">
    <location>
        <begin position="594"/>
        <end position="641"/>
    </location>
</feature>
<protein>
    <submittedName>
        <fullName evidence="5">Protein furrylike [Musca domestica]</fullName>
    </submittedName>
</protein>
<dbReference type="Pfam" id="PF14228">
    <property type="entry name" value="MOR2-PAG1_mid"/>
    <property type="match status" value="1"/>
</dbReference>
<feature type="compositionally biased region" description="Polar residues" evidence="1">
    <location>
        <begin position="941"/>
        <end position="952"/>
    </location>
</feature>
<dbReference type="PANTHER" id="PTHR12295:SF30">
    <property type="entry name" value="PROTEIN FURRY"/>
    <property type="match status" value="1"/>
</dbReference>
<dbReference type="PANTHER" id="PTHR12295">
    <property type="entry name" value="FURRY-RELATED"/>
    <property type="match status" value="1"/>
</dbReference>
<sequence>MFSFSDLSDTQKLPNSEDGSGEFSEDLKAHNPMTVREMTKSMINFIASRQKCQPFWQYEDINRTVWSISSAKQIDNFLQRVLLVFEHSLPHSLLSDRWSQLSLQLALSCSSRHYAGRSLQIFRALRVPISSKMLSDILSRLVDTIAEQGEDMQGYVTELILTLESVVDALDSNFRPMDLMKEIFKSTPNIKEAMPSRPASVSSRPMSINADEKVETNSTKDIGSSYDASITCGGGGGGSYYHSHSRSTSFNVSMQGKSSPNQDVRCRSCTDSEGGKAGSCAKTLSRSRSAQSLRIQDQATQDDKMTILVQLFWICLAVLESDYEHEFLLGLRLLEKVMDKMPLSRHDTKEKIEKLQSQLKWTNFPGVHSLLLKGCTNSNTYEATIQILTKLTTILDFPVVDPSQSLAFPMNVIALLPYMIQNYDESNETCTFAAENIAQVSNEKNKKLENLGTVMTLYSKRSFSKKSFQWTKCVVKYLHDTYSHYLFNMLSFLIEVLEKGPPFIQAPILTIIHWFLHNMDMGSATQTINSDLLRIVAKFVETPHWNESLNILKLAVTRSSTLVAPPTSGSMSSSFHWETVSSVGSFSEADLYTKKQLPGRTMEFTFDLSQTPIIGRRQANTQSGNRSLHNFGTTKSSASSSYFASFTGSVISATSSAPGGTLSSVHMSNTKESSLRSNFSRSSILGQDSMLNLNEIGTNGGSSSSTMSPRRSLSMSVADSSSFSGWKRPWLSQARVRERLVNILNSCGQRVGLPKSPSVIFSQTSELLDRHSSMASSTEEVSANNDDKQHDTTDTEQKFGMYMKEFDFLEYELESLEGESVDNFNWGVRRPSLSHLDGDEIAPDSMNEVTPILPHRESTVRSVTEESSDDELGSVSPSIDDELLSTRSSENHSGASSSISTTSSRLYPPSSSAMDSRLGLRPLTPDSEIESDASDEELSDQDLTPCNPSPSISQLLNWSSVDENVERRQSDQQDDCKAEEVWKSHVQAIMSIDSNQSILKSFVIFARLFNELKTKTCVLSQDSSVQLSKDNSNFSKDSMKLVLTHFQTLTDILSDITKYPHVWCDLNAIGGTRLEERLKFNVLEIHENLENFIDRRDLAMECLDAVKSHRKLELLGEKLSEYNVDAEQLDLCRWLYKLYFQLLLLLESFVKLLKLVSSNYMTCSDEIPNKSSIISSMQSELLFAALNAESEPSYLKNSSEDDEKSIDNVQNSTTEDELHSPTPFLEEGMINTEESSSKVNSPSETEGPNIVISVTEPEYIEQEDLVPQETSSPKSPKNTHEEEAKGVDDIKEEIIELLNRSDWISAIRLFRQNRSILTMEVEGNCISDEEDVGYLLDIYCVHLTEISDASSIYVMTIKEEDLSKKCSHWMDSSVQLLSAVKTLEK</sequence>